<feature type="compositionally biased region" description="Basic and acidic residues" evidence="17">
    <location>
        <begin position="513"/>
        <end position="522"/>
    </location>
</feature>
<feature type="compositionally biased region" description="Low complexity" evidence="17">
    <location>
        <begin position="28"/>
        <end position="37"/>
    </location>
</feature>
<keyword evidence="10 16" id="KW-0460">Magnesium</keyword>
<evidence type="ECO:0000256" key="13">
    <source>
        <dbReference type="ARBA" id="ARBA00023204"/>
    </source>
</evidence>
<evidence type="ECO:0000313" key="20">
    <source>
        <dbReference type="Proteomes" id="UP001430172"/>
    </source>
</evidence>
<evidence type="ECO:0000256" key="15">
    <source>
        <dbReference type="ARBA" id="ARBA00049244"/>
    </source>
</evidence>
<dbReference type="InterPro" id="IPR050116">
    <property type="entry name" value="DNA_polymerase-Y"/>
</dbReference>
<evidence type="ECO:0000259" key="18">
    <source>
        <dbReference type="PROSITE" id="PS50173"/>
    </source>
</evidence>
<keyword evidence="5 16" id="KW-0808">Transferase</keyword>
<dbReference type="InterPro" id="IPR001126">
    <property type="entry name" value="UmuC"/>
</dbReference>
<feature type="site" description="Substrate discrimination" evidence="16">
    <location>
        <position position="68"/>
    </location>
</feature>
<comment type="caution">
    <text evidence="19">The sequence shown here is derived from an EMBL/GenBank/DDBJ whole genome shotgun (WGS) entry which is preliminary data.</text>
</comment>
<sequence length="522" mass="55444">MWCNREQSETHTSWSTRAGPRRPPGPSPRSCSGRAPACHPARPVGSRRQTGSVRSRPVILHLDLDAFFTAVEQLHKPSLRGKPVVVGGVGGRGVVSTASYEARAFGVHSAMPTAEARRRCPHAAYLSPRFEAYRDASVRVMDLARAVTPLLEQVSIDEAYLDLTPAHPDATVESVTALVEDLRAGIHAATGLTASVGAGTSKLVAKIHSDLAKPDGLLVVPPGTEAERLAPMSVRAIPGVGPATAARLTAHGVGTVGRLAALDLGEAVALLGKAHGTQLHAFAHGVDDREVVTERAAKSVSAETTFPTDVTDRVTLGRHVRELTARVGRRLRADGLSGRTVVLKVRRHDFSTLTRSTTLDQPTDDDAAVVRHAERLLAGLDVSNGLRLIGVGVSGLSLYTQPDLLDGLLDETLAPVRTTAEDFDRPDAGGADDPDPSPDVELVDTSGPPTGRPTWRPGQDVQHAEHGRGWVQGSGVGRVTVRFEGPGTPVGRVRTFADDDPDLVATDPPRWPAQDDHITDDY</sequence>
<feature type="domain" description="UmuC" evidence="18">
    <location>
        <begin position="59"/>
        <end position="241"/>
    </location>
</feature>
<keyword evidence="13 16" id="KW-0234">DNA repair</keyword>
<evidence type="ECO:0000256" key="1">
    <source>
        <dbReference type="ARBA" id="ARBA00004496"/>
    </source>
</evidence>
<gene>
    <name evidence="16" type="primary">dinB</name>
    <name evidence="19" type="ORF">JQN70_12510</name>
</gene>
<dbReference type="Pfam" id="PF21999">
    <property type="entry name" value="IMS_HHH_1"/>
    <property type="match status" value="1"/>
</dbReference>
<feature type="region of interest" description="Disordered" evidence="17">
    <location>
        <begin position="1"/>
        <end position="53"/>
    </location>
</feature>
<dbReference type="InterPro" id="IPR036775">
    <property type="entry name" value="DNA_pol_Y-fam_lit_finger_sf"/>
</dbReference>
<reference evidence="19" key="1">
    <citation type="submission" date="2021-02" db="EMBL/GenBank/DDBJ databases">
        <title>Phycicoccus sp. MQZ13P-5T, whole genome shotgun sequence.</title>
        <authorList>
            <person name="Tuo L."/>
        </authorList>
    </citation>
    <scope>NUCLEOTIDE SEQUENCE</scope>
    <source>
        <strain evidence="19">MQZ13P-5</strain>
    </source>
</reference>
<dbReference type="PANTHER" id="PTHR11076:SF33">
    <property type="entry name" value="DNA POLYMERASE KAPPA"/>
    <property type="match status" value="1"/>
</dbReference>
<proteinExistence type="inferred from homology"/>
<evidence type="ECO:0000256" key="3">
    <source>
        <dbReference type="ARBA" id="ARBA00022457"/>
    </source>
</evidence>
<keyword evidence="8 16" id="KW-0479">Metal-binding</keyword>
<keyword evidence="9 16" id="KW-0227">DNA damage</keyword>
<organism evidence="19 20">
    <name type="scientific">Phycicoccus sonneratiae</name>
    <dbReference type="NCBI Taxonomy" id="2807628"/>
    <lineage>
        <taxon>Bacteria</taxon>
        <taxon>Bacillati</taxon>
        <taxon>Actinomycetota</taxon>
        <taxon>Actinomycetes</taxon>
        <taxon>Micrococcales</taxon>
        <taxon>Intrasporangiaceae</taxon>
        <taxon>Phycicoccus</taxon>
    </lineage>
</organism>
<dbReference type="GO" id="GO:0003887">
    <property type="term" value="F:DNA-directed DNA polymerase activity"/>
    <property type="evidence" value="ECO:0007669"/>
    <property type="project" value="UniProtKB-EC"/>
</dbReference>
<dbReference type="EC" id="2.7.7.7" evidence="16"/>
<comment type="subcellular location">
    <subcellularLocation>
        <location evidence="1 16">Cytoplasm</location>
    </subcellularLocation>
</comment>
<keyword evidence="3 16" id="KW-0515">Mutator protein</keyword>
<evidence type="ECO:0000256" key="17">
    <source>
        <dbReference type="SAM" id="MobiDB-lite"/>
    </source>
</evidence>
<dbReference type="PROSITE" id="PS50173">
    <property type="entry name" value="UMUC"/>
    <property type="match status" value="1"/>
</dbReference>
<feature type="compositionally biased region" description="Acidic residues" evidence="17">
    <location>
        <begin position="430"/>
        <end position="442"/>
    </location>
</feature>
<feature type="active site" evidence="16">
    <location>
        <position position="158"/>
    </location>
</feature>
<evidence type="ECO:0000313" key="19">
    <source>
        <dbReference type="EMBL" id="MBM6401215.1"/>
    </source>
</evidence>
<name>A0ABS2CN64_9MICO</name>
<evidence type="ECO:0000256" key="6">
    <source>
        <dbReference type="ARBA" id="ARBA00022695"/>
    </source>
</evidence>
<comment type="cofactor">
    <cofactor evidence="16">
        <name>Mg(2+)</name>
        <dbReference type="ChEBI" id="CHEBI:18420"/>
    </cofactor>
    <text evidence="16">Binds 2 magnesium ions per subunit.</text>
</comment>
<dbReference type="Gene3D" id="3.30.70.270">
    <property type="match status" value="1"/>
</dbReference>
<evidence type="ECO:0000256" key="10">
    <source>
        <dbReference type="ARBA" id="ARBA00022842"/>
    </source>
</evidence>
<dbReference type="SUPFAM" id="SSF56672">
    <property type="entry name" value="DNA/RNA polymerases"/>
    <property type="match status" value="1"/>
</dbReference>
<feature type="region of interest" description="Disordered" evidence="17">
    <location>
        <begin position="420"/>
        <end position="522"/>
    </location>
</feature>
<dbReference type="PANTHER" id="PTHR11076">
    <property type="entry name" value="DNA REPAIR POLYMERASE UMUC / TRANSFERASE FAMILY MEMBER"/>
    <property type="match status" value="1"/>
</dbReference>
<comment type="similarity">
    <text evidence="2 16">Belongs to the DNA polymerase type-Y family.</text>
</comment>
<evidence type="ECO:0000256" key="9">
    <source>
        <dbReference type="ARBA" id="ARBA00022763"/>
    </source>
</evidence>
<keyword evidence="6 16" id="KW-0548">Nucleotidyltransferase</keyword>
<protein>
    <recommendedName>
        <fullName evidence="16">DNA polymerase IV</fullName>
        <shortName evidence="16">Pol IV</shortName>
        <ecNumber evidence="16">2.7.7.7</ecNumber>
    </recommendedName>
</protein>
<dbReference type="Gene3D" id="3.30.1490.100">
    <property type="entry name" value="DNA polymerase, Y-family, little finger domain"/>
    <property type="match status" value="1"/>
</dbReference>
<keyword evidence="20" id="KW-1185">Reference proteome</keyword>
<evidence type="ECO:0000256" key="5">
    <source>
        <dbReference type="ARBA" id="ARBA00022679"/>
    </source>
</evidence>
<dbReference type="CDD" id="cd03586">
    <property type="entry name" value="PolY_Pol_IV_kappa"/>
    <property type="match status" value="1"/>
</dbReference>
<dbReference type="SUPFAM" id="SSF100879">
    <property type="entry name" value="Lesion bypass DNA polymerase (Y-family), little finger domain"/>
    <property type="match status" value="1"/>
</dbReference>
<dbReference type="InterPro" id="IPR043502">
    <property type="entry name" value="DNA/RNA_pol_sf"/>
</dbReference>
<dbReference type="InterPro" id="IPR043128">
    <property type="entry name" value="Rev_trsase/Diguanyl_cyclase"/>
</dbReference>
<feature type="binding site" evidence="16">
    <location>
        <position position="157"/>
    </location>
    <ligand>
        <name>Mg(2+)</name>
        <dbReference type="ChEBI" id="CHEBI:18420"/>
    </ligand>
</feature>
<comment type="catalytic activity">
    <reaction evidence="15 16">
        <text>DNA(n) + a 2'-deoxyribonucleoside 5'-triphosphate = DNA(n+1) + diphosphate</text>
        <dbReference type="Rhea" id="RHEA:22508"/>
        <dbReference type="Rhea" id="RHEA-COMP:17339"/>
        <dbReference type="Rhea" id="RHEA-COMP:17340"/>
        <dbReference type="ChEBI" id="CHEBI:33019"/>
        <dbReference type="ChEBI" id="CHEBI:61560"/>
        <dbReference type="ChEBI" id="CHEBI:173112"/>
        <dbReference type="EC" id="2.7.7.7"/>
    </reaction>
</comment>
<feature type="binding site" evidence="16">
    <location>
        <position position="63"/>
    </location>
    <ligand>
        <name>Mg(2+)</name>
        <dbReference type="ChEBI" id="CHEBI:18420"/>
    </ligand>
</feature>
<accession>A0ABS2CN64</accession>
<dbReference type="Proteomes" id="UP001430172">
    <property type="component" value="Unassembled WGS sequence"/>
</dbReference>
<dbReference type="Gene3D" id="1.10.150.20">
    <property type="entry name" value="5' to 3' exonuclease, C-terminal subdomain"/>
    <property type="match status" value="1"/>
</dbReference>
<dbReference type="Pfam" id="PF11799">
    <property type="entry name" value="IMS_C"/>
    <property type="match status" value="1"/>
</dbReference>
<dbReference type="InterPro" id="IPR017961">
    <property type="entry name" value="DNA_pol_Y-fam_little_finger"/>
</dbReference>
<feature type="compositionally biased region" description="Low complexity" evidence="17">
    <location>
        <begin position="447"/>
        <end position="458"/>
    </location>
</feature>
<dbReference type="EMBL" id="JAFDVD010000013">
    <property type="protein sequence ID" value="MBM6401215.1"/>
    <property type="molecule type" value="Genomic_DNA"/>
</dbReference>
<keyword evidence="11 16" id="KW-0239">DNA-directed DNA polymerase</keyword>
<dbReference type="InterPro" id="IPR053848">
    <property type="entry name" value="IMS_HHH_1"/>
</dbReference>
<keyword evidence="7 16" id="KW-0235">DNA replication</keyword>
<dbReference type="HAMAP" id="MF_01113">
    <property type="entry name" value="DNApol_IV"/>
    <property type="match status" value="1"/>
</dbReference>
<dbReference type="NCBIfam" id="NF002882">
    <property type="entry name" value="PRK03348.1"/>
    <property type="match status" value="1"/>
</dbReference>
<evidence type="ECO:0000256" key="4">
    <source>
        <dbReference type="ARBA" id="ARBA00022490"/>
    </source>
</evidence>
<dbReference type="Pfam" id="PF00817">
    <property type="entry name" value="IMS"/>
    <property type="match status" value="1"/>
</dbReference>
<keyword evidence="4 16" id="KW-0963">Cytoplasm</keyword>
<evidence type="ECO:0000256" key="7">
    <source>
        <dbReference type="ARBA" id="ARBA00022705"/>
    </source>
</evidence>
<dbReference type="InterPro" id="IPR022880">
    <property type="entry name" value="DNApol_IV"/>
</dbReference>
<evidence type="ECO:0000256" key="11">
    <source>
        <dbReference type="ARBA" id="ARBA00022932"/>
    </source>
</evidence>
<dbReference type="NCBIfam" id="NF002677">
    <property type="entry name" value="PRK02406.1"/>
    <property type="match status" value="1"/>
</dbReference>
<comment type="function">
    <text evidence="14 16">Poorly processive, error-prone DNA polymerase involved in untargeted mutagenesis. Copies undamaged DNA at stalled replication forks, which arise in vivo from mismatched or misaligned primer ends. These misaligned primers can be extended by PolIV. Exhibits no 3'-5' exonuclease (proofreading) activity. May be involved in translesional synthesis, in conjunction with the beta clamp from PolIII.</text>
</comment>
<evidence type="ECO:0000256" key="8">
    <source>
        <dbReference type="ARBA" id="ARBA00022723"/>
    </source>
</evidence>
<evidence type="ECO:0000256" key="16">
    <source>
        <dbReference type="HAMAP-Rule" id="MF_01113"/>
    </source>
</evidence>
<keyword evidence="12 16" id="KW-0238">DNA-binding</keyword>
<comment type="subunit">
    <text evidence="16">Monomer.</text>
</comment>
<evidence type="ECO:0000256" key="14">
    <source>
        <dbReference type="ARBA" id="ARBA00025589"/>
    </source>
</evidence>
<evidence type="ECO:0000256" key="12">
    <source>
        <dbReference type="ARBA" id="ARBA00023125"/>
    </source>
</evidence>
<evidence type="ECO:0000256" key="2">
    <source>
        <dbReference type="ARBA" id="ARBA00010945"/>
    </source>
</evidence>
<dbReference type="Gene3D" id="3.40.1170.60">
    <property type="match status" value="1"/>
</dbReference>